<dbReference type="GO" id="GO:0003677">
    <property type="term" value="F:DNA binding"/>
    <property type="evidence" value="ECO:0007669"/>
    <property type="project" value="UniProtKB-KW"/>
</dbReference>
<comment type="caution">
    <text evidence="5">The sequence shown here is derived from an EMBL/GenBank/DDBJ whole genome shotgun (WGS) entry which is preliminary data.</text>
</comment>
<dbReference type="Gene3D" id="1.10.10.10">
    <property type="entry name" value="Winged helix-like DNA-binding domain superfamily/Winged helix DNA-binding domain"/>
    <property type="match status" value="1"/>
</dbReference>
<dbReference type="PRINTS" id="PR00598">
    <property type="entry name" value="HTHMARR"/>
</dbReference>
<evidence type="ECO:0000313" key="5">
    <source>
        <dbReference type="EMBL" id="MCM1992242.1"/>
    </source>
</evidence>
<reference evidence="5" key="1">
    <citation type="journal article" date="2021" name="mSystems">
        <title>Bacteria and Archaea Synergistically Convert Glycine Betaine to Biogenic Methane in the Formosa Cold Seep of the South China Sea.</title>
        <authorList>
            <person name="Li L."/>
            <person name="Zhang W."/>
            <person name="Zhang S."/>
            <person name="Song L."/>
            <person name="Sun Q."/>
            <person name="Zhang H."/>
            <person name="Xiang H."/>
            <person name="Dong X."/>
        </authorList>
    </citation>
    <scope>NUCLEOTIDE SEQUENCE</scope>
    <source>
        <strain evidence="5">ZWT</strain>
    </source>
</reference>
<dbReference type="SUPFAM" id="SSF46785">
    <property type="entry name" value="Winged helix' DNA-binding domain"/>
    <property type="match status" value="1"/>
</dbReference>
<keyword evidence="6" id="KW-1185">Reference proteome</keyword>
<evidence type="ECO:0000259" key="4">
    <source>
        <dbReference type="PROSITE" id="PS50995"/>
    </source>
</evidence>
<dbReference type="InterPro" id="IPR036390">
    <property type="entry name" value="WH_DNA-bd_sf"/>
</dbReference>
<dbReference type="PANTHER" id="PTHR42756">
    <property type="entry name" value="TRANSCRIPTIONAL REGULATOR, MARR"/>
    <property type="match status" value="1"/>
</dbReference>
<dbReference type="Pfam" id="PF01047">
    <property type="entry name" value="MarR"/>
    <property type="match status" value="1"/>
</dbReference>
<reference evidence="5" key="2">
    <citation type="submission" date="2021-04" db="EMBL/GenBank/DDBJ databases">
        <authorList>
            <person name="Dong X."/>
        </authorList>
    </citation>
    <scope>NUCLEOTIDE SEQUENCE</scope>
    <source>
        <strain evidence="5">ZWT</strain>
    </source>
</reference>
<name>A0A9J6P5Z1_9CLOT</name>
<dbReference type="AlphaFoldDB" id="A0A9J6P5Z1"/>
<dbReference type="SMART" id="SM00347">
    <property type="entry name" value="HTH_MARR"/>
    <property type="match status" value="1"/>
</dbReference>
<evidence type="ECO:0000313" key="6">
    <source>
        <dbReference type="Proteomes" id="UP001056429"/>
    </source>
</evidence>
<protein>
    <submittedName>
        <fullName evidence="5">MarR family transcriptional regulator</fullName>
    </submittedName>
</protein>
<feature type="domain" description="HTH marR-type" evidence="4">
    <location>
        <begin position="1"/>
        <end position="141"/>
    </location>
</feature>
<dbReference type="InterPro" id="IPR036388">
    <property type="entry name" value="WH-like_DNA-bd_sf"/>
</dbReference>
<dbReference type="EMBL" id="JAGSOJ010000005">
    <property type="protein sequence ID" value="MCM1992242.1"/>
    <property type="molecule type" value="Genomic_DNA"/>
</dbReference>
<keyword evidence="3" id="KW-0804">Transcription</keyword>
<gene>
    <name evidence="5" type="ORF">KDK92_21170</name>
</gene>
<evidence type="ECO:0000256" key="2">
    <source>
        <dbReference type="ARBA" id="ARBA00023125"/>
    </source>
</evidence>
<dbReference type="InterPro" id="IPR000835">
    <property type="entry name" value="HTH_MarR-typ"/>
</dbReference>
<evidence type="ECO:0000256" key="3">
    <source>
        <dbReference type="ARBA" id="ARBA00023163"/>
    </source>
</evidence>
<dbReference type="PANTHER" id="PTHR42756:SF1">
    <property type="entry name" value="TRANSCRIPTIONAL REPRESSOR OF EMRAB OPERON"/>
    <property type="match status" value="1"/>
</dbReference>
<accession>A0A9J6P5Z1</accession>
<dbReference type="GO" id="GO:0003700">
    <property type="term" value="F:DNA-binding transcription factor activity"/>
    <property type="evidence" value="ECO:0007669"/>
    <property type="project" value="InterPro"/>
</dbReference>
<dbReference type="Proteomes" id="UP001056429">
    <property type="component" value="Unassembled WGS sequence"/>
</dbReference>
<evidence type="ECO:0000256" key="1">
    <source>
        <dbReference type="ARBA" id="ARBA00023015"/>
    </source>
</evidence>
<dbReference type="RefSeq" id="WP_250861405.1">
    <property type="nucleotide sequence ID" value="NZ_JAGSOJ010000005.1"/>
</dbReference>
<keyword evidence="1" id="KW-0805">Transcription regulation</keyword>
<dbReference type="PROSITE" id="PS50995">
    <property type="entry name" value="HTH_MARR_2"/>
    <property type="match status" value="1"/>
</dbReference>
<proteinExistence type="predicted"/>
<sequence length="152" mass="17654">MNNENLDKLITNMVHFYILFQQEFLDLGPDVNNNEISPLLFRMLQQIHLEGRTTVSTLSKRVSVSLPNTSRNINKLIQLGYVTKKQDELDKRITHLHLTNKGFDLVSNAILQSEEKLFKKYNKLDSDEIEKLNESFSTIRKSFIKLGTLDND</sequence>
<keyword evidence="2" id="KW-0238">DNA-binding</keyword>
<organism evidence="5 6">
    <name type="scientific">Oceanirhabdus seepicola</name>
    <dbReference type="NCBI Taxonomy" id="2828781"/>
    <lineage>
        <taxon>Bacteria</taxon>
        <taxon>Bacillati</taxon>
        <taxon>Bacillota</taxon>
        <taxon>Clostridia</taxon>
        <taxon>Eubacteriales</taxon>
        <taxon>Clostridiaceae</taxon>
        <taxon>Oceanirhabdus</taxon>
    </lineage>
</organism>